<dbReference type="SUPFAM" id="SSF55785">
    <property type="entry name" value="PYP-like sensor domain (PAS domain)"/>
    <property type="match status" value="2"/>
</dbReference>
<evidence type="ECO:0000256" key="3">
    <source>
        <dbReference type="ARBA" id="ARBA00022679"/>
    </source>
</evidence>
<dbReference type="InterPro" id="IPR001610">
    <property type="entry name" value="PAC"/>
</dbReference>
<dbReference type="Gene3D" id="3.30.450.20">
    <property type="entry name" value="PAS domain"/>
    <property type="match status" value="2"/>
</dbReference>
<dbReference type="GO" id="GO:0000155">
    <property type="term" value="F:phosphorelay sensor kinase activity"/>
    <property type="evidence" value="ECO:0007669"/>
    <property type="project" value="InterPro"/>
</dbReference>
<evidence type="ECO:0000256" key="7">
    <source>
        <dbReference type="ARBA" id="ARBA00023012"/>
    </source>
</evidence>
<keyword evidence="6" id="KW-1133">Transmembrane helix</keyword>
<dbReference type="InterPro" id="IPR011712">
    <property type="entry name" value="Sig_transdc_His_kin_sub3_dim/P"/>
</dbReference>
<feature type="domain" description="PAS" evidence="9">
    <location>
        <begin position="133"/>
        <end position="204"/>
    </location>
</feature>
<evidence type="ECO:0000256" key="6">
    <source>
        <dbReference type="ARBA" id="ARBA00022989"/>
    </source>
</evidence>
<dbReference type="Pfam" id="PF13426">
    <property type="entry name" value="PAS_9"/>
    <property type="match status" value="2"/>
</dbReference>
<dbReference type="CDD" id="cd00130">
    <property type="entry name" value="PAS"/>
    <property type="match status" value="1"/>
</dbReference>
<dbReference type="RefSeq" id="WP_406830046.1">
    <property type="nucleotide sequence ID" value="NZ_CP157483.1"/>
</dbReference>
<dbReference type="InterPro" id="IPR000700">
    <property type="entry name" value="PAS-assoc_C"/>
</dbReference>
<dbReference type="InterPro" id="IPR003594">
    <property type="entry name" value="HATPase_dom"/>
</dbReference>
<dbReference type="InterPro" id="IPR000014">
    <property type="entry name" value="PAS"/>
</dbReference>
<dbReference type="Gene3D" id="1.20.5.1930">
    <property type="match status" value="1"/>
</dbReference>
<dbReference type="GO" id="GO:0005886">
    <property type="term" value="C:plasma membrane"/>
    <property type="evidence" value="ECO:0007669"/>
    <property type="project" value="UniProtKB-SubCell"/>
</dbReference>
<name>A0AAU7JQR2_9MICO</name>
<evidence type="ECO:0000259" key="10">
    <source>
        <dbReference type="PROSITE" id="PS50113"/>
    </source>
</evidence>
<keyword evidence="8" id="KW-0472">Membrane</keyword>
<evidence type="ECO:0000313" key="11">
    <source>
        <dbReference type="EMBL" id="XBO42626.1"/>
    </source>
</evidence>
<dbReference type="InterPro" id="IPR050482">
    <property type="entry name" value="Sensor_HK_TwoCompSys"/>
</dbReference>
<dbReference type="PANTHER" id="PTHR24421">
    <property type="entry name" value="NITRATE/NITRITE SENSOR PROTEIN NARX-RELATED"/>
    <property type="match status" value="1"/>
</dbReference>
<comment type="subcellular location">
    <subcellularLocation>
        <location evidence="1">Cell membrane</location>
        <topology evidence="1">Multi-pass membrane protein</topology>
    </subcellularLocation>
</comment>
<keyword evidence="4" id="KW-0812">Transmembrane</keyword>
<dbReference type="Gene3D" id="3.30.565.10">
    <property type="entry name" value="Histidine kinase-like ATPase, C-terminal domain"/>
    <property type="match status" value="1"/>
</dbReference>
<gene>
    <name evidence="11" type="ORF">ABEG17_13735</name>
</gene>
<evidence type="ECO:0000256" key="2">
    <source>
        <dbReference type="ARBA" id="ARBA00022475"/>
    </source>
</evidence>
<dbReference type="GO" id="GO:0046983">
    <property type="term" value="F:protein dimerization activity"/>
    <property type="evidence" value="ECO:0007669"/>
    <property type="project" value="InterPro"/>
</dbReference>
<dbReference type="EMBL" id="CP157483">
    <property type="protein sequence ID" value="XBO42626.1"/>
    <property type="molecule type" value="Genomic_DNA"/>
</dbReference>
<proteinExistence type="predicted"/>
<keyword evidence="2" id="KW-1003">Cell membrane</keyword>
<evidence type="ECO:0000256" key="5">
    <source>
        <dbReference type="ARBA" id="ARBA00022777"/>
    </source>
</evidence>
<organism evidence="11">
    <name type="scientific">Pedococcus sp. KACC 23699</name>
    <dbReference type="NCBI Taxonomy" id="3149228"/>
    <lineage>
        <taxon>Bacteria</taxon>
        <taxon>Bacillati</taxon>
        <taxon>Actinomycetota</taxon>
        <taxon>Actinomycetes</taxon>
        <taxon>Micrococcales</taxon>
        <taxon>Intrasporangiaceae</taxon>
        <taxon>Pedococcus</taxon>
    </lineage>
</organism>
<keyword evidence="5" id="KW-0418">Kinase</keyword>
<dbReference type="InterPro" id="IPR036890">
    <property type="entry name" value="HATPase_C_sf"/>
</dbReference>
<sequence>MTHDAWLSTDGGVEVGPQVIFGMDASGVCTLSIGPGLAAIGYAPGELVGRNFREIYRDDPLGTEALEHALAGERFHGERDFHGRRLAIAFEPVLDDQGRFTGSVGVATDVTEQRRAEAEARTNRSRSVELAADLSRFKALVEASPDFIAIAALDGTVQYVNPGGRRLIDMAPDTDVTATTIADYLTPEGIALSLEVEQPAVVRDGHFEGETTLKRRDGSAIPVAVASFLMFDSVTGEPFALATVQRDISERVAADTLMTDLVEQRTALLTRLVDAQDVERARIAADVHDDPVQAVAAVDLRMGLLRRRLRERAPDLLPELDGLQETVSGATDRLRSLLFDLEPPNLAEGGLAGALTRAIDEIFEGTGLRGRVDGSAEPAMPEATRAVAYRIAKEALVNALKHAQAHEVVVTVTGVDGGLQVDVHDDGVGPQQALLGSAPGHRGISGMRDRATLAGGRCTIGDSPRGGTLVSLWLPGPGATPTGLPGLGAGLGLALRASRSTGPGFGSDVGAAEGADQVPAH</sequence>
<evidence type="ECO:0000256" key="8">
    <source>
        <dbReference type="ARBA" id="ARBA00023136"/>
    </source>
</evidence>
<dbReference type="Pfam" id="PF02518">
    <property type="entry name" value="HATPase_c"/>
    <property type="match status" value="1"/>
</dbReference>
<dbReference type="AlphaFoldDB" id="A0AAU7JQR2"/>
<dbReference type="NCBIfam" id="TIGR00229">
    <property type="entry name" value="sensory_box"/>
    <property type="match status" value="1"/>
</dbReference>
<dbReference type="SMART" id="SM00091">
    <property type="entry name" value="PAS"/>
    <property type="match status" value="1"/>
</dbReference>
<dbReference type="PROSITE" id="PS50113">
    <property type="entry name" value="PAC"/>
    <property type="match status" value="1"/>
</dbReference>
<keyword evidence="3" id="KW-0808">Transferase</keyword>
<feature type="domain" description="PAC" evidence="10">
    <location>
        <begin position="64"/>
        <end position="122"/>
    </location>
</feature>
<dbReference type="SUPFAM" id="SSF55874">
    <property type="entry name" value="ATPase domain of HSP90 chaperone/DNA topoisomerase II/histidine kinase"/>
    <property type="match status" value="1"/>
</dbReference>
<protein>
    <submittedName>
        <fullName evidence="11">PAS domain S-box protein</fullName>
    </submittedName>
</protein>
<dbReference type="Pfam" id="PF07730">
    <property type="entry name" value="HisKA_3"/>
    <property type="match status" value="1"/>
</dbReference>
<dbReference type="InterPro" id="IPR035965">
    <property type="entry name" value="PAS-like_dom_sf"/>
</dbReference>
<keyword evidence="7" id="KW-0902">Two-component regulatory system</keyword>
<dbReference type="CDD" id="cd16917">
    <property type="entry name" value="HATPase_UhpB-NarQ-NarX-like"/>
    <property type="match status" value="1"/>
</dbReference>
<dbReference type="SMART" id="SM00086">
    <property type="entry name" value="PAC"/>
    <property type="match status" value="2"/>
</dbReference>
<dbReference type="PANTHER" id="PTHR24421:SF37">
    <property type="entry name" value="SENSOR HISTIDINE KINASE NARS"/>
    <property type="match status" value="1"/>
</dbReference>
<dbReference type="PROSITE" id="PS50112">
    <property type="entry name" value="PAS"/>
    <property type="match status" value="1"/>
</dbReference>
<evidence type="ECO:0000259" key="9">
    <source>
        <dbReference type="PROSITE" id="PS50112"/>
    </source>
</evidence>
<evidence type="ECO:0000256" key="1">
    <source>
        <dbReference type="ARBA" id="ARBA00004651"/>
    </source>
</evidence>
<accession>A0AAU7JQR2</accession>
<reference evidence="11" key="1">
    <citation type="submission" date="2024-05" db="EMBL/GenBank/DDBJ databases">
        <authorList>
            <person name="Kim S."/>
            <person name="Heo J."/>
            <person name="Choi H."/>
            <person name="Choi Y."/>
            <person name="Kwon S.-W."/>
            <person name="Kim Y."/>
        </authorList>
    </citation>
    <scope>NUCLEOTIDE SEQUENCE</scope>
    <source>
        <strain evidence="11">KACC 23699</strain>
    </source>
</reference>
<evidence type="ECO:0000256" key="4">
    <source>
        <dbReference type="ARBA" id="ARBA00022692"/>
    </source>
</evidence>